<dbReference type="InParanoid" id="J0L9Z7"/>
<feature type="non-terminal residue" evidence="2">
    <location>
        <position position="1"/>
    </location>
</feature>
<feature type="region of interest" description="Disordered" evidence="1">
    <location>
        <begin position="284"/>
        <end position="313"/>
    </location>
</feature>
<dbReference type="InterPro" id="IPR012348">
    <property type="entry name" value="RNR-like"/>
</dbReference>
<dbReference type="EMBL" id="JH688358">
    <property type="protein sequence ID" value="EJD33221.1"/>
    <property type="molecule type" value="Genomic_DNA"/>
</dbReference>
<sequence>AAATYWIVDYIDPTPDIEDWHRRLNAREQTIVACLLSLLASSKGVHSGTIWRYFAVGSRVMETRYFFAVQMVMENTHMECCSRFLWSFLRDGDARQRVYDDLSKLSYIRERAAWTSRWFESLVAPYHLRLFAFAASQAVSYSIVFAVLLWIEERALLPSLAQCNRLMATDGGVLIRYARELALLLEKCPCQHLAEEVVVEAVEIEKRFLSTSLTLSHIGLDEKDVSTFIEYTADRLLDAFGYQKKYHSANPLPFAQLKPLHSDNDFFALRESSYAIPVGADVASVPPHPAEPQTSSDSVGSFDPNSPSHWEIV</sequence>
<evidence type="ECO:0000313" key="3">
    <source>
        <dbReference type="Proteomes" id="UP000006514"/>
    </source>
</evidence>
<dbReference type="Pfam" id="PF00268">
    <property type="entry name" value="Ribonuc_red_sm"/>
    <property type="match status" value="1"/>
</dbReference>
<proteinExistence type="predicted"/>
<dbReference type="GO" id="GO:0009263">
    <property type="term" value="P:deoxyribonucleotide biosynthetic process"/>
    <property type="evidence" value="ECO:0007669"/>
    <property type="project" value="InterPro"/>
</dbReference>
<dbReference type="InterPro" id="IPR000358">
    <property type="entry name" value="RNR_small_fam"/>
</dbReference>
<dbReference type="KEGG" id="adl:AURDEDRAFT_77142"/>
<keyword evidence="3" id="KW-1185">Reference proteome</keyword>
<evidence type="ECO:0000256" key="1">
    <source>
        <dbReference type="SAM" id="MobiDB-lite"/>
    </source>
</evidence>
<dbReference type="SUPFAM" id="SSF47240">
    <property type="entry name" value="Ferritin-like"/>
    <property type="match status" value="1"/>
</dbReference>
<gene>
    <name evidence="2" type="ORF">AURDEDRAFT_77142</name>
</gene>
<evidence type="ECO:0000313" key="2">
    <source>
        <dbReference type="EMBL" id="EJD33221.1"/>
    </source>
</evidence>
<reference evidence="3" key="1">
    <citation type="journal article" date="2012" name="Science">
        <title>The Paleozoic origin of enzymatic lignin decomposition reconstructed from 31 fungal genomes.</title>
        <authorList>
            <person name="Floudas D."/>
            <person name="Binder M."/>
            <person name="Riley R."/>
            <person name="Barry K."/>
            <person name="Blanchette R.A."/>
            <person name="Henrissat B."/>
            <person name="Martinez A.T."/>
            <person name="Otillar R."/>
            <person name="Spatafora J.W."/>
            <person name="Yadav J.S."/>
            <person name="Aerts A."/>
            <person name="Benoit I."/>
            <person name="Boyd A."/>
            <person name="Carlson A."/>
            <person name="Copeland A."/>
            <person name="Coutinho P.M."/>
            <person name="de Vries R.P."/>
            <person name="Ferreira P."/>
            <person name="Findley K."/>
            <person name="Foster B."/>
            <person name="Gaskell J."/>
            <person name="Glotzer D."/>
            <person name="Gorecki P."/>
            <person name="Heitman J."/>
            <person name="Hesse C."/>
            <person name="Hori C."/>
            <person name="Igarashi K."/>
            <person name="Jurgens J.A."/>
            <person name="Kallen N."/>
            <person name="Kersten P."/>
            <person name="Kohler A."/>
            <person name="Kuees U."/>
            <person name="Kumar T.K.A."/>
            <person name="Kuo A."/>
            <person name="LaButti K."/>
            <person name="Larrondo L.F."/>
            <person name="Lindquist E."/>
            <person name="Ling A."/>
            <person name="Lombard V."/>
            <person name="Lucas S."/>
            <person name="Lundell T."/>
            <person name="Martin R."/>
            <person name="McLaughlin D.J."/>
            <person name="Morgenstern I."/>
            <person name="Morin E."/>
            <person name="Murat C."/>
            <person name="Nagy L.G."/>
            <person name="Nolan M."/>
            <person name="Ohm R.A."/>
            <person name="Patyshakuliyeva A."/>
            <person name="Rokas A."/>
            <person name="Ruiz-Duenas F.J."/>
            <person name="Sabat G."/>
            <person name="Salamov A."/>
            <person name="Samejima M."/>
            <person name="Schmutz J."/>
            <person name="Slot J.C."/>
            <person name="St John F."/>
            <person name="Stenlid J."/>
            <person name="Sun H."/>
            <person name="Sun S."/>
            <person name="Syed K."/>
            <person name="Tsang A."/>
            <person name="Wiebenga A."/>
            <person name="Young D."/>
            <person name="Pisabarro A."/>
            <person name="Eastwood D.C."/>
            <person name="Martin F."/>
            <person name="Cullen D."/>
            <person name="Grigoriev I.V."/>
            <person name="Hibbett D.S."/>
        </authorList>
    </citation>
    <scope>NUCLEOTIDE SEQUENCE [LARGE SCALE GENOMIC DNA]</scope>
    <source>
        <strain evidence="3">TFB10046</strain>
    </source>
</reference>
<dbReference type="AlphaFoldDB" id="J0L9Z7"/>
<dbReference type="PANTHER" id="PTHR23409:SF18">
    <property type="entry name" value="RIBONUCLEOSIDE-DIPHOSPHATE REDUCTASE SUBUNIT M2"/>
    <property type="match status" value="1"/>
</dbReference>
<dbReference type="InterPro" id="IPR009078">
    <property type="entry name" value="Ferritin-like_SF"/>
</dbReference>
<dbReference type="GO" id="GO:0016491">
    <property type="term" value="F:oxidoreductase activity"/>
    <property type="evidence" value="ECO:0007669"/>
    <property type="project" value="InterPro"/>
</dbReference>
<protein>
    <submittedName>
        <fullName evidence="2">Ferritin-like protein</fullName>
    </submittedName>
</protein>
<feature type="compositionally biased region" description="Polar residues" evidence="1">
    <location>
        <begin position="292"/>
        <end position="313"/>
    </location>
</feature>
<dbReference type="Proteomes" id="UP000006514">
    <property type="component" value="Unassembled WGS sequence"/>
</dbReference>
<accession>J0L9Z7</accession>
<dbReference type="Gene3D" id="1.10.620.20">
    <property type="entry name" value="Ribonucleotide Reductase, subunit A"/>
    <property type="match status" value="1"/>
</dbReference>
<organism evidence="2 3">
    <name type="scientific">Auricularia subglabra (strain TFB-10046 / SS5)</name>
    <name type="common">White-rot fungus</name>
    <name type="synonym">Auricularia delicata (strain TFB10046)</name>
    <dbReference type="NCBI Taxonomy" id="717982"/>
    <lineage>
        <taxon>Eukaryota</taxon>
        <taxon>Fungi</taxon>
        <taxon>Dikarya</taxon>
        <taxon>Basidiomycota</taxon>
        <taxon>Agaricomycotina</taxon>
        <taxon>Agaricomycetes</taxon>
        <taxon>Auriculariales</taxon>
        <taxon>Auriculariaceae</taxon>
        <taxon>Auricularia</taxon>
    </lineage>
</organism>
<dbReference type="PANTHER" id="PTHR23409">
    <property type="entry name" value="RIBONUCLEOSIDE-DIPHOSPHATE REDUCTASE SMALL CHAIN"/>
    <property type="match status" value="1"/>
</dbReference>
<dbReference type="eggNOG" id="KOG1567">
    <property type="taxonomic scope" value="Eukaryota"/>
</dbReference>
<name>J0L9Z7_AURST</name>